<name>X5H4Q2_9RICK</name>
<protein>
    <submittedName>
        <fullName evidence="2">Uncharacterized protein</fullName>
    </submittedName>
</protein>
<dbReference type="STRING" id="1286528.NHE_0756"/>
<keyword evidence="3" id="KW-1185">Reference proteome</keyword>
<reference evidence="2 3" key="1">
    <citation type="submission" date="2014-03" db="EMBL/GenBank/DDBJ databases">
        <title>Sequencing and Comparison of Genomes and Transcriptome Profiles of Human Ehrlichiosis Agents.</title>
        <authorList>
            <person name="Lin M."/>
            <person name="Daugherty S.C."/>
            <person name="Nagaraj S."/>
            <person name="Cheng Z."/>
            <person name="Xiong Q."/>
            <person name="Lin F.-Y."/>
            <person name="Sengamalay N."/>
            <person name="Ott S."/>
            <person name="Godinez A."/>
            <person name="Tallon L.J."/>
            <person name="Sadzewicz L."/>
            <person name="Fraser C.M."/>
            <person name="Dunning Hotopp J.C."/>
            <person name="Rikihisa Y."/>
        </authorList>
    </citation>
    <scope>NUCLEOTIDE SEQUENCE [LARGE SCALE GENOMIC DNA]</scope>
    <source>
        <strain evidence="2 3">Oregon</strain>
    </source>
</reference>
<dbReference type="HOGENOM" id="CLU_1446240_0_0_5"/>
<evidence type="ECO:0000313" key="3">
    <source>
        <dbReference type="Proteomes" id="UP000023755"/>
    </source>
</evidence>
<gene>
    <name evidence="2" type="ORF">NHE_0756</name>
</gene>
<dbReference type="KEGG" id="nhm:NHE_0756"/>
<feature type="compositionally biased region" description="Basic residues" evidence="1">
    <location>
        <begin position="145"/>
        <end position="156"/>
    </location>
</feature>
<feature type="compositionally biased region" description="Basic and acidic residues" evidence="1">
    <location>
        <begin position="157"/>
        <end position="169"/>
    </location>
</feature>
<dbReference type="OrthoDB" id="7165724at2"/>
<dbReference type="RefSeq" id="WP_051579652.1">
    <property type="nucleotide sequence ID" value="NZ_CP007481.1"/>
</dbReference>
<evidence type="ECO:0000256" key="1">
    <source>
        <dbReference type="SAM" id="MobiDB-lite"/>
    </source>
</evidence>
<dbReference type="EMBL" id="CP007481">
    <property type="protein sequence ID" value="AHX11688.1"/>
    <property type="molecule type" value="Genomic_DNA"/>
</dbReference>
<feature type="region of interest" description="Disordered" evidence="1">
    <location>
        <begin position="119"/>
        <end position="169"/>
    </location>
</feature>
<dbReference type="Proteomes" id="UP000023755">
    <property type="component" value="Chromosome"/>
</dbReference>
<feature type="compositionally biased region" description="Basic and acidic residues" evidence="1">
    <location>
        <begin position="128"/>
        <end position="144"/>
    </location>
</feature>
<sequence>MRLILLLFYIFATAGLANANPILEYFLTMSYVEGGMTPCSEISKQLQDEGKKRQLTQVLALALGAIQNCGTFANADKVTEVLDGAVAYCNLHPNTIFSMALVNAIKPVNITSFRCSASTVRGDPAQSSDKEISSKSPKQAERKKNGAQKHSSKTSTRKNEDHSKVIIID</sequence>
<dbReference type="AlphaFoldDB" id="X5H4Q2"/>
<proteinExistence type="predicted"/>
<accession>X5H4Q2</accession>
<evidence type="ECO:0000313" key="2">
    <source>
        <dbReference type="EMBL" id="AHX11688.1"/>
    </source>
</evidence>
<organism evidence="2 3">
    <name type="scientific">Neorickettsia helminthoeca str. Oregon</name>
    <dbReference type="NCBI Taxonomy" id="1286528"/>
    <lineage>
        <taxon>Bacteria</taxon>
        <taxon>Pseudomonadati</taxon>
        <taxon>Pseudomonadota</taxon>
        <taxon>Alphaproteobacteria</taxon>
        <taxon>Rickettsiales</taxon>
        <taxon>Anaplasmataceae</taxon>
        <taxon>Neorickettsia</taxon>
    </lineage>
</organism>